<feature type="non-terminal residue" evidence="4">
    <location>
        <position position="1"/>
    </location>
</feature>
<dbReference type="InterPro" id="IPR001660">
    <property type="entry name" value="SAM"/>
</dbReference>
<organism evidence="4">
    <name type="scientific">Coccolithus braarudii</name>
    <dbReference type="NCBI Taxonomy" id="221442"/>
    <lineage>
        <taxon>Eukaryota</taxon>
        <taxon>Haptista</taxon>
        <taxon>Haptophyta</taxon>
        <taxon>Prymnesiophyceae</taxon>
        <taxon>Coccolithales</taxon>
        <taxon>Coccolithaceae</taxon>
        <taxon>Coccolithus</taxon>
    </lineage>
</organism>
<evidence type="ECO:0000256" key="2">
    <source>
        <dbReference type="SAM" id="SignalP"/>
    </source>
</evidence>
<feature type="domain" description="SAM" evidence="3">
    <location>
        <begin position="73"/>
        <end position="137"/>
    </location>
</feature>
<gene>
    <name evidence="4" type="ORF">CPEL01642_LOCUS16026</name>
</gene>
<keyword evidence="2" id="KW-0732">Signal</keyword>
<protein>
    <recommendedName>
        <fullName evidence="3">SAM domain-containing protein</fullName>
    </recommendedName>
</protein>
<reference evidence="4" key="1">
    <citation type="submission" date="2021-01" db="EMBL/GenBank/DDBJ databases">
        <authorList>
            <person name="Corre E."/>
            <person name="Pelletier E."/>
            <person name="Niang G."/>
            <person name="Scheremetjew M."/>
            <person name="Finn R."/>
            <person name="Kale V."/>
            <person name="Holt S."/>
            <person name="Cochrane G."/>
            <person name="Meng A."/>
            <person name="Brown T."/>
            <person name="Cohen L."/>
        </authorList>
    </citation>
    <scope>NUCLEOTIDE SEQUENCE</scope>
    <source>
        <strain evidence="4">PLY182g</strain>
    </source>
</reference>
<name>A0A7S0LJX2_9EUKA</name>
<dbReference type="SUPFAM" id="SSF47769">
    <property type="entry name" value="SAM/Pointed domain"/>
    <property type="match status" value="1"/>
</dbReference>
<evidence type="ECO:0000256" key="1">
    <source>
        <dbReference type="SAM" id="MobiDB-lite"/>
    </source>
</evidence>
<sequence>VTWEMRLALLLVAALATRHALCAEEAGAAGAESATAEKPTDEAQAEQPAEEVAAEPIVLNCHGTELIEPVDTWSIDCVAQWLENMGFSDLKAPFMENEISGLQLKKLTVEQLQEEYGVAEEDNRKKLVYALKDVVRKDNYKGNTNNWAQFFMWALPFLGIYKWLTIKYEKQITRMNKKYKKWQETRTPVEVPPPAAADESNEWIAGMNSDLGSGKKGPKKEKRVKKVQ</sequence>
<dbReference type="AlphaFoldDB" id="A0A7S0LJX2"/>
<proteinExistence type="predicted"/>
<feature type="chain" id="PRO_5031572153" description="SAM domain-containing protein" evidence="2">
    <location>
        <begin position="23"/>
        <end position="228"/>
    </location>
</feature>
<dbReference type="SMART" id="SM00454">
    <property type="entry name" value="SAM"/>
    <property type="match status" value="1"/>
</dbReference>
<dbReference type="PROSITE" id="PS50105">
    <property type="entry name" value="SAM_DOMAIN"/>
    <property type="match status" value="1"/>
</dbReference>
<feature type="compositionally biased region" description="Basic residues" evidence="1">
    <location>
        <begin position="216"/>
        <end position="228"/>
    </location>
</feature>
<dbReference type="EMBL" id="HBEY01033517">
    <property type="protein sequence ID" value="CAD8612646.1"/>
    <property type="molecule type" value="Transcribed_RNA"/>
</dbReference>
<dbReference type="Pfam" id="PF07647">
    <property type="entry name" value="SAM_2"/>
    <property type="match status" value="1"/>
</dbReference>
<dbReference type="InterPro" id="IPR013761">
    <property type="entry name" value="SAM/pointed_sf"/>
</dbReference>
<accession>A0A7S0LJX2</accession>
<feature type="signal peptide" evidence="2">
    <location>
        <begin position="1"/>
        <end position="22"/>
    </location>
</feature>
<feature type="region of interest" description="Disordered" evidence="1">
    <location>
        <begin position="186"/>
        <end position="228"/>
    </location>
</feature>
<evidence type="ECO:0000259" key="3">
    <source>
        <dbReference type="PROSITE" id="PS50105"/>
    </source>
</evidence>
<evidence type="ECO:0000313" key="4">
    <source>
        <dbReference type="EMBL" id="CAD8612646.1"/>
    </source>
</evidence>
<dbReference type="Gene3D" id="1.10.150.50">
    <property type="entry name" value="Transcription Factor, Ets-1"/>
    <property type="match status" value="1"/>
</dbReference>